<keyword evidence="3" id="KW-1185">Reference proteome</keyword>
<evidence type="ECO:0000313" key="2">
    <source>
        <dbReference type="EMBL" id="KAJ1684757.1"/>
    </source>
</evidence>
<dbReference type="InterPro" id="IPR038607">
    <property type="entry name" value="PhoD-like_sf"/>
</dbReference>
<comment type="caution">
    <text evidence="2">The sequence shown here is derived from an EMBL/GenBank/DDBJ whole genome shotgun (WGS) entry which is preliminary data.</text>
</comment>
<dbReference type="OrthoDB" id="39107at2759"/>
<name>A0A9P9Z9D7_9POAL</name>
<proteinExistence type="predicted"/>
<dbReference type="PANTHER" id="PTHR43606">
    <property type="entry name" value="PHOSPHATASE, PUTATIVE (AFU_ORTHOLOGUE AFUA_6G08710)-RELATED"/>
    <property type="match status" value="1"/>
</dbReference>
<sequence>MPTPEPTAVRRRTVLGGAAAAGAAGALAWTPPAVAQVRRRLSLPYGVQSGDVGVDGATLWARSSGEGRLAARLVSGGRRRPLRGPLADAGSDLTARLDLSGLPAGRDFTAELWFEAPDGTKGESRRVSFRTAPDRGSRGTSFVWSGDTAGQGWGINPDIGGMATYDAMRRTRPDFFVHSGDTVYSDSPVAESVTEPDGRVWRNVVAEGVEKVAESLGEFRGRHRYNLRDENVRRMYAEVPVIAQWDDHETHNNWYPGQVLDDDRYTERRVDVLAARARQAWQEYQPIRTADVRGRGGDGFAAARIYRRIARGPQLDVFCLDMRSYKSPNTTGLEDARTPILGDAQIDWLVREVSASTATWKVICNDLPLGLVVPDGTNQESLSNGDPGRPLGREHDLARVLRRFKAAGVRNTVWLTADVHYTAAHHYSPERASFTDFDPFWEFVAGPISAGSFGPNALDATFGPRADFVEPADYPNQAPRGEKTFFGHVDIDRHDRFTVSLRNGLGHERYRRTLEPAPPR</sequence>
<evidence type="ECO:0000259" key="1">
    <source>
        <dbReference type="Pfam" id="PF09423"/>
    </source>
</evidence>
<dbReference type="InterPro" id="IPR029052">
    <property type="entry name" value="Metallo-depent_PP-like"/>
</dbReference>
<dbReference type="Gene3D" id="3.60.21.70">
    <property type="entry name" value="PhoD-like phosphatase"/>
    <property type="match status" value="1"/>
</dbReference>
<dbReference type="PANTHER" id="PTHR43606:SF1">
    <property type="entry name" value="PHOD-LIKE PHOSPHATASE METALLOPHOSPHATASE DOMAIN-CONTAINING PROTEIN"/>
    <property type="match status" value="1"/>
</dbReference>
<feature type="domain" description="PhoD-like phosphatase metallophosphatase" evidence="1">
    <location>
        <begin position="144"/>
        <end position="492"/>
    </location>
</feature>
<dbReference type="InterPro" id="IPR018946">
    <property type="entry name" value="PhoD-like_MPP"/>
</dbReference>
<evidence type="ECO:0000313" key="3">
    <source>
        <dbReference type="Proteomes" id="UP001151287"/>
    </source>
</evidence>
<dbReference type="SUPFAM" id="SSF56300">
    <property type="entry name" value="Metallo-dependent phosphatases"/>
    <property type="match status" value="1"/>
</dbReference>
<dbReference type="PROSITE" id="PS51318">
    <property type="entry name" value="TAT"/>
    <property type="match status" value="1"/>
</dbReference>
<dbReference type="Proteomes" id="UP001151287">
    <property type="component" value="Unassembled WGS sequence"/>
</dbReference>
<dbReference type="InterPro" id="IPR052900">
    <property type="entry name" value="Phospholipid_Metab_Enz"/>
</dbReference>
<dbReference type="InterPro" id="IPR006311">
    <property type="entry name" value="TAT_signal"/>
</dbReference>
<gene>
    <name evidence="2" type="ORF">LUZ63_020028</name>
</gene>
<organism evidence="2 3">
    <name type="scientific">Rhynchospora breviuscula</name>
    <dbReference type="NCBI Taxonomy" id="2022672"/>
    <lineage>
        <taxon>Eukaryota</taxon>
        <taxon>Viridiplantae</taxon>
        <taxon>Streptophyta</taxon>
        <taxon>Embryophyta</taxon>
        <taxon>Tracheophyta</taxon>
        <taxon>Spermatophyta</taxon>
        <taxon>Magnoliopsida</taxon>
        <taxon>Liliopsida</taxon>
        <taxon>Poales</taxon>
        <taxon>Cyperaceae</taxon>
        <taxon>Cyperoideae</taxon>
        <taxon>Rhynchosporeae</taxon>
        <taxon>Rhynchospora</taxon>
    </lineage>
</organism>
<dbReference type="AlphaFoldDB" id="A0A9P9Z9D7"/>
<reference evidence="2" key="1">
    <citation type="journal article" date="2022" name="Cell">
        <title>Repeat-based holocentromeres influence genome architecture and karyotype evolution.</title>
        <authorList>
            <person name="Hofstatter P.G."/>
            <person name="Thangavel G."/>
            <person name="Lux T."/>
            <person name="Neumann P."/>
            <person name="Vondrak T."/>
            <person name="Novak P."/>
            <person name="Zhang M."/>
            <person name="Costa L."/>
            <person name="Castellani M."/>
            <person name="Scott A."/>
            <person name="Toegelov H."/>
            <person name="Fuchs J."/>
            <person name="Mata-Sucre Y."/>
            <person name="Dias Y."/>
            <person name="Vanzela A.L.L."/>
            <person name="Huettel B."/>
            <person name="Almeida C.C.S."/>
            <person name="Simkova H."/>
            <person name="Souza G."/>
            <person name="Pedrosa-Harand A."/>
            <person name="Macas J."/>
            <person name="Mayer K.F.X."/>
            <person name="Houben A."/>
            <person name="Marques A."/>
        </authorList>
    </citation>
    <scope>NUCLEOTIDE SEQUENCE</scope>
    <source>
        <strain evidence="2">RhyBre1mFocal</strain>
    </source>
</reference>
<dbReference type="EMBL" id="JAMQYH010000009">
    <property type="protein sequence ID" value="KAJ1684757.1"/>
    <property type="molecule type" value="Genomic_DNA"/>
</dbReference>
<dbReference type="Pfam" id="PF09423">
    <property type="entry name" value="PhoD"/>
    <property type="match status" value="1"/>
</dbReference>
<accession>A0A9P9Z9D7</accession>
<protein>
    <recommendedName>
        <fullName evidence="1">PhoD-like phosphatase metallophosphatase domain-containing protein</fullName>
    </recommendedName>
</protein>